<gene>
    <name evidence="3" type="ORF">PXEA_LOCUS34588</name>
</gene>
<keyword evidence="2" id="KW-0472">Membrane</keyword>
<evidence type="ECO:0000256" key="1">
    <source>
        <dbReference type="SAM" id="MobiDB-lite"/>
    </source>
</evidence>
<keyword evidence="4" id="KW-1185">Reference proteome</keyword>
<evidence type="ECO:0000256" key="2">
    <source>
        <dbReference type="SAM" id="Phobius"/>
    </source>
</evidence>
<keyword evidence="2" id="KW-1133">Transmembrane helix</keyword>
<feature type="compositionally biased region" description="Basic and acidic residues" evidence="1">
    <location>
        <begin position="93"/>
        <end position="104"/>
    </location>
</feature>
<proteinExistence type="predicted"/>
<comment type="caution">
    <text evidence="3">The sequence shown here is derived from an EMBL/GenBank/DDBJ whole genome shotgun (WGS) entry which is preliminary data.</text>
</comment>
<dbReference type="EMBL" id="CAAALY010268077">
    <property type="protein sequence ID" value="VEL41148.1"/>
    <property type="molecule type" value="Genomic_DNA"/>
</dbReference>
<sequence>MEVSQLAFNPRLAGAIPISNIGSTSHGGPFDLAPGSLTVVVSEETDSATLGRVKLGLAAAMFFTVLVACCLPILLLFCLQRKTTRRKGLGHSRPSEALREKPSDSESISGRAGLQCDLSFDVWTKE</sequence>
<reference evidence="3" key="1">
    <citation type="submission" date="2018-11" db="EMBL/GenBank/DDBJ databases">
        <authorList>
            <consortium name="Pathogen Informatics"/>
        </authorList>
    </citation>
    <scope>NUCLEOTIDE SEQUENCE</scope>
</reference>
<dbReference type="OrthoDB" id="448280at2759"/>
<feature type="region of interest" description="Disordered" evidence="1">
    <location>
        <begin position="84"/>
        <end position="112"/>
    </location>
</feature>
<protein>
    <submittedName>
        <fullName evidence="3">Uncharacterized protein</fullName>
    </submittedName>
</protein>
<dbReference type="AlphaFoldDB" id="A0A3S5B5S7"/>
<dbReference type="Proteomes" id="UP000784294">
    <property type="component" value="Unassembled WGS sequence"/>
</dbReference>
<name>A0A3S5B5S7_9PLAT</name>
<organism evidence="3 4">
    <name type="scientific">Protopolystoma xenopodis</name>
    <dbReference type="NCBI Taxonomy" id="117903"/>
    <lineage>
        <taxon>Eukaryota</taxon>
        <taxon>Metazoa</taxon>
        <taxon>Spiralia</taxon>
        <taxon>Lophotrochozoa</taxon>
        <taxon>Platyhelminthes</taxon>
        <taxon>Monogenea</taxon>
        <taxon>Polyopisthocotylea</taxon>
        <taxon>Polystomatidea</taxon>
        <taxon>Polystomatidae</taxon>
        <taxon>Protopolystoma</taxon>
    </lineage>
</organism>
<evidence type="ECO:0000313" key="4">
    <source>
        <dbReference type="Proteomes" id="UP000784294"/>
    </source>
</evidence>
<accession>A0A3S5B5S7</accession>
<keyword evidence="2" id="KW-0812">Transmembrane</keyword>
<feature type="transmembrane region" description="Helical" evidence="2">
    <location>
        <begin position="55"/>
        <end position="79"/>
    </location>
</feature>
<evidence type="ECO:0000313" key="3">
    <source>
        <dbReference type="EMBL" id="VEL41148.1"/>
    </source>
</evidence>